<keyword evidence="4" id="KW-0808">Transferase</keyword>
<proteinExistence type="predicted"/>
<evidence type="ECO:0000256" key="6">
    <source>
        <dbReference type="ARBA" id="ARBA00022777"/>
    </source>
</evidence>
<evidence type="ECO:0000259" key="10">
    <source>
        <dbReference type="Pfam" id="PF07730"/>
    </source>
</evidence>
<evidence type="ECO:0000256" key="7">
    <source>
        <dbReference type="ARBA" id="ARBA00022840"/>
    </source>
</evidence>
<dbReference type="SUPFAM" id="SSF55874">
    <property type="entry name" value="ATPase domain of HSP90 chaperone/DNA topoisomerase II/histidine kinase"/>
    <property type="match status" value="1"/>
</dbReference>
<dbReference type="Gene3D" id="3.30.565.10">
    <property type="entry name" value="Histidine kinase-like ATPase, C-terminal domain"/>
    <property type="match status" value="1"/>
</dbReference>
<keyword evidence="9" id="KW-1133">Transmembrane helix</keyword>
<evidence type="ECO:0000259" key="11">
    <source>
        <dbReference type="Pfam" id="PF13581"/>
    </source>
</evidence>
<dbReference type="Proteomes" id="UP000266677">
    <property type="component" value="Unassembled WGS sequence"/>
</dbReference>
<keyword evidence="8" id="KW-0902">Two-component regulatory system</keyword>
<dbReference type="GO" id="GO:0046983">
    <property type="term" value="F:protein dimerization activity"/>
    <property type="evidence" value="ECO:0007669"/>
    <property type="project" value="InterPro"/>
</dbReference>
<keyword evidence="7" id="KW-0067">ATP-binding</keyword>
<evidence type="ECO:0000256" key="4">
    <source>
        <dbReference type="ARBA" id="ARBA00022679"/>
    </source>
</evidence>
<feature type="domain" description="Histidine kinase/HSP90-like ATPase" evidence="11">
    <location>
        <begin position="296"/>
        <end position="354"/>
    </location>
</feature>
<evidence type="ECO:0000256" key="2">
    <source>
        <dbReference type="ARBA" id="ARBA00012438"/>
    </source>
</evidence>
<feature type="transmembrane region" description="Helical" evidence="9">
    <location>
        <begin position="139"/>
        <end position="161"/>
    </location>
</feature>
<dbReference type="AlphaFoldDB" id="A0A3A4K235"/>
<gene>
    <name evidence="13" type="ORF">D5S18_21250</name>
</gene>
<dbReference type="PANTHER" id="PTHR24421">
    <property type="entry name" value="NITRATE/NITRITE SENSOR PROTEIN NARX-RELATED"/>
    <property type="match status" value="1"/>
</dbReference>
<reference evidence="13 14" key="1">
    <citation type="submission" date="2018-09" db="EMBL/GenBank/DDBJ databases">
        <title>YIM PH21274 draft genome.</title>
        <authorList>
            <person name="Miao C."/>
        </authorList>
    </citation>
    <scope>NUCLEOTIDE SEQUENCE [LARGE SCALE GENOMIC DNA]</scope>
    <source>
        <strain evidence="13 14">YIM PH 21724</strain>
    </source>
</reference>
<dbReference type="InterPro" id="IPR050482">
    <property type="entry name" value="Sensor_HK_TwoCompSys"/>
</dbReference>
<dbReference type="InterPro" id="IPR025828">
    <property type="entry name" value="Put_sensor_dom"/>
</dbReference>
<dbReference type="GO" id="GO:0005524">
    <property type="term" value="F:ATP binding"/>
    <property type="evidence" value="ECO:0007669"/>
    <property type="project" value="UniProtKB-KW"/>
</dbReference>
<evidence type="ECO:0000256" key="8">
    <source>
        <dbReference type="ARBA" id="ARBA00023012"/>
    </source>
</evidence>
<dbReference type="GO" id="GO:0000155">
    <property type="term" value="F:phosphorelay sensor kinase activity"/>
    <property type="evidence" value="ECO:0007669"/>
    <property type="project" value="InterPro"/>
</dbReference>
<feature type="domain" description="Putative sensor" evidence="12">
    <location>
        <begin position="4"/>
        <end position="167"/>
    </location>
</feature>
<keyword evidence="14" id="KW-1185">Reference proteome</keyword>
<feature type="transmembrane region" description="Helical" evidence="9">
    <location>
        <begin position="86"/>
        <end position="119"/>
    </location>
</feature>
<dbReference type="CDD" id="cd16917">
    <property type="entry name" value="HATPase_UhpB-NarQ-NarX-like"/>
    <property type="match status" value="1"/>
</dbReference>
<dbReference type="InterPro" id="IPR003594">
    <property type="entry name" value="HATPase_dom"/>
</dbReference>
<evidence type="ECO:0000313" key="14">
    <source>
        <dbReference type="Proteomes" id="UP000266677"/>
    </source>
</evidence>
<comment type="catalytic activity">
    <reaction evidence="1">
        <text>ATP + protein L-histidine = ADP + protein N-phospho-L-histidine.</text>
        <dbReference type="EC" id="2.7.13.3"/>
    </reaction>
</comment>
<keyword evidence="6 13" id="KW-0418">Kinase</keyword>
<evidence type="ECO:0000256" key="9">
    <source>
        <dbReference type="SAM" id="Phobius"/>
    </source>
</evidence>
<sequence length="391" mass="41021">MRTLALGLYAILALPLLVYTAVTCLVGIGFVLVPPQLWVLGRVADAERRRIARRRGTIAETVDRPFRWLPALVTDPTVWRELRWVAFLAVGGTVLGALGTGVAVLPLLAFAAIWLWWLFPADDPIRIVANIPIAGWPSALTIGVAQCAITAAVAVAAGPALGRAGLWLSNAGLRVSAKKRLTQQVAALRRTRSGAVDAHTADLRRIERDLHDGTQAHLVALALRLGLASRALDRDPSAVGPLLEEARAGAEAAMSDLRTVLRTTYPPILADQGLDGAVAAVAARCTVPTAVRVELDRELPAAVEAAVYFVVTEALTNIARHAGATSAAVEVRTTADGVAVEIRDNGRGGVDPARGTGVAGMLRRLEALDGVLTVDSPPGGPTVLRAVCPCG</sequence>
<keyword evidence="9" id="KW-0472">Membrane</keyword>
<feature type="domain" description="Signal transduction histidine kinase subgroup 3 dimerisation and phosphoacceptor" evidence="10">
    <location>
        <begin position="204"/>
        <end position="267"/>
    </location>
</feature>
<dbReference type="PANTHER" id="PTHR24421:SF10">
    <property type="entry name" value="NITRATE_NITRITE SENSOR PROTEIN NARQ"/>
    <property type="match status" value="1"/>
</dbReference>
<comment type="caution">
    <text evidence="13">The sequence shown here is derived from an EMBL/GenBank/DDBJ whole genome shotgun (WGS) entry which is preliminary data.</text>
</comment>
<evidence type="ECO:0000313" key="13">
    <source>
        <dbReference type="EMBL" id="RJO73850.1"/>
    </source>
</evidence>
<organism evidence="13 14">
    <name type="scientific">Nocardia panacis</name>
    <dbReference type="NCBI Taxonomy" id="2340916"/>
    <lineage>
        <taxon>Bacteria</taxon>
        <taxon>Bacillati</taxon>
        <taxon>Actinomycetota</taxon>
        <taxon>Actinomycetes</taxon>
        <taxon>Mycobacteriales</taxon>
        <taxon>Nocardiaceae</taxon>
        <taxon>Nocardia</taxon>
    </lineage>
</organism>
<feature type="transmembrane region" description="Helical" evidence="9">
    <location>
        <begin position="6"/>
        <end position="33"/>
    </location>
</feature>
<dbReference type="GO" id="GO:0016020">
    <property type="term" value="C:membrane"/>
    <property type="evidence" value="ECO:0007669"/>
    <property type="project" value="InterPro"/>
</dbReference>
<dbReference type="InterPro" id="IPR011712">
    <property type="entry name" value="Sig_transdc_His_kin_sub3_dim/P"/>
</dbReference>
<dbReference type="Gene3D" id="1.20.5.1930">
    <property type="match status" value="1"/>
</dbReference>
<dbReference type="EMBL" id="QZFU01000023">
    <property type="protein sequence ID" value="RJO73850.1"/>
    <property type="molecule type" value="Genomic_DNA"/>
</dbReference>
<keyword evidence="5" id="KW-0547">Nucleotide-binding</keyword>
<dbReference type="Pfam" id="PF07730">
    <property type="entry name" value="HisKA_3"/>
    <property type="match status" value="1"/>
</dbReference>
<dbReference type="InterPro" id="IPR036890">
    <property type="entry name" value="HATPase_C_sf"/>
</dbReference>
<protein>
    <recommendedName>
        <fullName evidence="2">histidine kinase</fullName>
        <ecNumber evidence="2">2.7.13.3</ecNumber>
    </recommendedName>
</protein>
<evidence type="ECO:0000259" key="12">
    <source>
        <dbReference type="Pfam" id="PF13796"/>
    </source>
</evidence>
<dbReference type="EC" id="2.7.13.3" evidence="2"/>
<evidence type="ECO:0000256" key="1">
    <source>
        <dbReference type="ARBA" id="ARBA00000085"/>
    </source>
</evidence>
<dbReference type="Pfam" id="PF13581">
    <property type="entry name" value="HATPase_c_2"/>
    <property type="match status" value="1"/>
</dbReference>
<evidence type="ECO:0000256" key="3">
    <source>
        <dbReference type="ARBA" id="ARBA00022553"/>
    </source>
</evidence>
<dbReference type="OrthoDB" id="5242012at2"/>
<dbReference type="Pfam" id="PF13796">
    <property type="entry name" value="Sensor"/>
    <property type="match status" value="1"/>
</dbReference>
<keyword evidence="9" id="KW-0812">Transmembrane</keyword>
<name>A0A3A4K235_9NOCA</name>
<accession>A0A3A4K235</accession>
<evidence type="ECO:0000256" key="5">
    <source>
        <dbReference type="ARBA" id="ARBA00022741"/>
    </source>
</evidence>
<keyword evidence="3" id="KW-0597">Phosphoprotein</keyword>